<dbReference type="Proteomes" id="UP000320390">
    <property type="component" value="Chromosome"/>
</dbReference>
<dbReference type="CDD" id="cd02980">
    <property type="entry name" value="TRX_Fd_family"/>
    <property type="match status" value="1"/>
</dbReference>
<dbReference type="RefSeq" id="WP_145194977.1">
    <property type="nucleotide sequence ID" value="NZ_CP036434.1"/>
</dbReference>
<sequence>MPKNPEPVDASRSPESPRPPEEPQGTMPRVAICTGKSCRKSQGLAELEAALADSCSVVRTACLGECKGPVVVANFESEEAVVLRRLRKRKQRAALLAFLFGAPLSQRLEQRRLEGRKREKAISKARRSA</sequence>
<evidence type="ECO:0000313" key="3">
    <source>
        <dbReference type="Proteomes" id="UP000320390"/>
    </source>
</evidence>
<dbReference type="AlphaFoldDB" id="A0A518ENA3"/>
<accession>A0A518ENA3</accession>
<evidence type="ECO:0000313" key="2">
    <source>
        <dbReference type="EMBL" id="QDV05567.1"/>
    </source>
</evidence>
<protein>
    <recommendedName>
        <fullName evidence="4">(2Fe-2S) ferredoxin domain-containing protein</fullName>
    </recommendedName>
</protein>
<feature type="region of interest" description="Disordered" evidence="1">
    <location>
        <begin position="1"/>
        <end position="28"/>
    </location>
</feature>
<evidence type="ECO:0000256" key="1">
    <source>
        <dbReference type="SAM" id="MobiDB-lite"/>
    </source>
</evidence>
<gene>
    <name evidence="2" type="ORF">Poly30_10650</name>
</gene>
<proteinExistence type="predicted"/>
<organism evidence="2 3">
    <name type="scientific">Saltatorellus ferox</name>
    <dbReference type="NCBI Taxonomy" id="2528018"/>
    <lineage>
        <taxon>Bacteria</taxon>
        <taxon>Pseudomonadati</taxon>
        <taxon>Planctomycetota</taxon>
        <taxon>Planctomycetia</taxon>
        <taxon>Planctomycetia incertae sedis</taxon>
        <taxon>Saltatorellus</taxon>
    </lineage>
</organism>
<dbReference type="OrthoDB" id="5244913at2"/>
<reference evidence="2 3" key="1">
    <citation type="submission" date="2019-02" db="EMBL/GenBank/DDBJ databases">
        <title>Deep-cultivation of Planctomycetes and their phenomic and genomic characterization uncovers novel biology.</title>
        <authorList>
            <person name="Wiegand S."/>
            <person name="Jogler M."/>
            <person name="Boedeker C."/>
            <person name="Pinto D."/>
            <person name="Vollmers J."/>
            <person name="Rivas-Marin E."/>
            <person name="Kohn T."/>
            <person name="Peeters S.H."/>
            <person name="Heuer A."/>
            <person name="Rast P."/>
            <person name="Oberbeckmann S."/>
            <person name="Bunk B."/>
            <person name="Jeske O."/>
            <person name="Meyerdierks A."/>
            <person name="Storesund J.E."/>
            <person name="Kallscheuer N."/>
            <person name="Luecker S."/>
            <person name="Lage O.M."/>
            <person name="Pohl T."/>
            <person name="Merkel B.J."/>
            <person name="Hornburger P."/>
            <person name="Mueller R.-W."/>
            <person name="Bruemmer F."/>
            <person name="Labrenz M."/>
            <person name="Spormann A.M."/>
            <person name="Op den Camp H."/>
            <person name="Overmann J."/>
            <person name="Amann R."/>
            <person name="Jetten M.S.M."/>
            <person name="Mascher T."/>
            <person name="Medema M.H."/>
            <person name="Devos D.P."/>
            <person name="Kaster A.-K."/>
            <person name="Ovreas L."/>
            <person name="Rohde M."/>
            <person name="Galperin M.Y."/>
            <person name="Jogler C."/>
        </authorList>
    </citation>
    <scope>NUCLEOTIDE SEQUENCE [LARGE SCALE GENOMIC DNA]</scope>
    <source>
        <strain evidence="2 3">Poly30</strain>
    </source>
</reference>
<name>A0A518ENA3_9BACT</name>
<evidence type="ECO:0008006" key="4">
    <source>
        <dbReference type="Google" id="ProtNLM"/>
    </source>
</evidence>
<keyword evidence="3" id="KW-1185">Reference proteome</keyword>
<dbReference type="EMBL" id="CP036434">
    <property type="protein sequence ID" value="QDV05567.1"/>
    <property type="molecule type" value="Genomic_DNA"/>
</dbReference>